<evidence type="ECO:0000256" key="4">
    <source>
        <dbReference type="ARBA" id="ARBA00023163"/>
    </source>
</evidence>
<sequence>MAKPNIVSRDMLLEAARICIADRGPERTTLRAVAEQAGVTQGTVFYHFRTKEQLMMEVLRGWCESSWAEMQTESAVRDLADALAAARSRCGFDSPYHRLFFAMVAHSLHQPAMQTPLRQLLAQENEQLAKLLESRIAQPSSTEEESGKAAERPKARQGALSPGRLAPILNALIDGIALQALLDPEYPVDQAYRDAEVWIRAMLGKDVP</sequence>
<feature type="region of interest" description="Disordered" evidence="6">
    <location>
        <begin position="135"/>
        <end position="158"/>
    </location>
</feature>
<dbReference type="EMBL" id="QYZD01000049">
    <property type="protein sequence ID" value="RJG17661.1"/>
    <property type="molecule type" value="Genomic_DNA"/>
</dbReference>
<dbReference type="PRINTS" id="PR00455">
    <property type="entry name" value="HTHTETR"/>
</dbReference>
<dbReference type="PANTHER" id="PTHR30055">
    <property type="entry name" value="HTH-TYPE TRANSCRIPTIONAL REGULATOR RUTR"/>
    <property type="match status" value="1"/>
</dbReference>
<evidence type="ECO:0000256" key="5">
    <source>
        <dbReference type="PROSITE-ProRule" id="PRU00335"/>
    </source>
</evidence>
<keyword evidence="4" id="KW-0804">Transcription</keyword>
<feature type="compositionally biased region" description="Basic and acidic residues" evidence="6">
    <location>
        <begin position="145"/>
        <end position="154"/>
    </location>
</feature>
<dbReference type="PANTHER" id="PTHR30055:SF226">
    <property type="entry name" value="HTH-TYPE TRANSCRIPTIONAL REGULATOR PKSA"/>
    <property type="match status" value="1"/>
</dbReference>
<protein>
    <submittedName>
        <fullName evidence="8">TetR family transcriptional regulator</fullName>
    </submittedName>
</protein>
<dbReference type="GO" id="GO:0003700">
    <property type="term" value="F:DNA-binding transcription factor activity"/>
    <property type="evidence" value="ECO:0007669"/>
    <property type="project" value="TreeGrafter"/>
</dbReference>
<organism evidence="8 9">
    <name type="scientific">Paenibacillus thiaminolyticus</name>
    <name type="common">Bacillus thiaminolyticus</name>
    <dbReference type="NCBI Taxonomy" id="49283"/>
    <lineage>
        <taxon>Bacteria</taxon>
        <taxon>Bacillati</taxon>
        <taxon>Bacillota</taxon>
        <taxon>Bacilli</taxon>
        <taxon>Bacillales</taxon>
        <taxon>Paenibacillaceae</taxon>
        <taxon>Paenibacillus</taxon>
    </lineage>
</organism>
<dbReference type="PROSITE" id="PS50977">
    <property type="entry name" value="HTH_TETR_2"/>
    <property type="match status" value="1"/>
</dbReference>
<dbReference type="InterPro" id="IPR039538">
    <property type="entry name" value="BetI_C"/>
</dbReference>
<evidence type="ECO:0000256" key="6">
    <source>
        <dbReference type="SAM" id="MobiDB-lite"/>
    </source>
</evidence>
<dbReference type="PROSITE" id="PS01081">
    <property type="entry name" value="HTH_TETR_1"/>
    <property type="match status" value="1"/>
</dbReference>
<dbReference type="RefSeq" id="WP_119796533.1">
    <property type="nucleotide sequence ID" value="NZ_QYZD01000049.1"/>
</dbReference>
<dbReference type="GO" id="GO:0000976">
    <property type="term" value="F:transcription cis-regulatory region binding"/>
    <property type="evidence" value="ECO:0007669"/>
    <property type="project" value="TreeGrafter"/>
</dbReference>
<keyword evidence="3 5" id="KW-0238">DNA-binding</keyword>
<accession>A0A3A3G9I0</accession>
<evidence type="ECO:0000256" key="1">
    <source>
        <dbReference type="ARBA" id="ARBA00022491"/>
    </source>
</evidence>
<dbReference type="InterPro" id="IPR023772">
    <property type="entry name" value="DNA-bd_HTH_TetR-type_CS"/>
</dbReference>
<dbReference type="OrthoDB" id="9780939at2"/>
<reference evidence="8 9" key="1">
    <citation type="submission" date="2018-09" db="EMBL/GenBank/DDBJ databases">
        <title>Paenibacillus SK2017-BO5.</title>
        <authorList>
            <person name="Piskunova J.V."/>
            <person name="Dubiley S.A."/>
            <person name="Severinov K.V."/>
        </authorList>
    </citation>
    <scope>NUCLEOTIDE SEQUENCE [LARGE SCALE GENOMIC DNA]</scope>
    <source>
        <strain evidence="8 9">BO5</strain>
    </source>
</reference>
<dbReference type="InterPro" id="IPR050109">
    <property type="entry name" value="HTH-type_TetR-like_transc_reg"/>
</dbReference>
<name>A0A3A3G9I0_PANTH</name>
<feature type="DNA-binding region" description="H-T-H motif" evidence="5">
    <location>
        <begin position="29"/>
        <end position="48"/>
    </location>
</feature>
<dbReference type="SUPFAM" id="SSF48498">
    <property type="entry name" value="Tetracyclin repressor-like, C-terminal domain"/>
    <property type="match status" value="1"/>
</dbReference>
<dbReference type="InterPro" id="IPR009057">
    <property type="entry name" value="Homeodomain-like_sf"/>
</dbReference>
<dbReference type="InterPro" id="IPR001647">
    <property type="entry name" value="HTH_TetR"/>
</dbReference>
<comment type="caution">
    <text evidence="8">The sequence shown here is derived from an EMBL/GenBank/DDBJ whole genome shotgun (WGS) entry which is preliminary data.</text>
</comment>
<dbReference type="Proteomes" id="UP000266177">
    <property type="component" value="Unassembled WGS sequence"/>
</dbReference>
<dbReference type="Gene3D" id="1.10.357.10">
    <property type="entry name" value="Tetracycline Repressor, domain 2"/>
    <property type="match status" value="1"/>
</dbReference>
<keyword evidence="1" id="KW-0678">Repressor</keyword>
<keyword evidence="2" id="KW-0805">Transcription regulation</keyword>
<evidence type="ECO:0000256" key="3">
    <source>
        <dbReference type="ARBA" id="ARBA00023125"/>
    </source>
</evidence>
<dbReference type="Pfam" id="PF13977">
    <property type="entry name" value="TetR_C_6"/>
    <property type="match status" value="1"/>
</dbReference>
<dbReference type="Pfam" id="PF00440">
    <property type="entry name" value="TetR_N"/>
    <property type="match status" value="1"/>
</dbReference>
<gene>
    <name evidence="8" type="ORF">DQX05_27845</name>
</gene>
<proteinExistence type="predicted"/>
<evidence type="ECO:0000259" key="7">
    <source>
        <dbReference type="PROSITE" id="PS50977"/>
    </source>
</evidence>
<evidence type="ECO:0000256" key="2">
    <source>
        <dbReference type="ARBA" id="ARBA00023015"/>
    </source>
</evidence>
<dbReference type="InterPro" id="IPR036271">
    <property type="entry name" value="Tet_transcr_reg_TetR-rel_C_sf"/>
</dbReference>
<dbReference type="AlphaFoldDB" id="A0A3A3G9I0"/>
<dbReference type="SUPFAM" id="SSF46689">
    <property type="entry name" value="Homeodomain-like"/>
    <property type="match status" value="1"/>
</dbReference>
<feature type="domain" description="HTH tetR-type" evidence="7">
    <location>
        <begin position="6"/>
        <end position="66"/>
    </location>
</feature>
<evidence type="ECO:0000313" key="8">
    <source>
        <dbReference type="EMBL" id="RJG17661.1"/>
    </source>
</evidence>
<evidence type="ECO:0000313" key="9">
    <source>
        <dbReference type="Proteomes" id="UP000266177"/>
    </source>
</evidence>